<dbReference type="NCBIfam" id="TIGR01443">
    <property type="entry name" value="intein_Cterm"/>
    <property type="match status" value="1"/>
</dbReference>
<keyword evidence="14" id="KW-0175">Coiled coil</keyword>
<evidence type="ECO:0000256" key="6">
    <source>
        <dbReference type="ARBA" id="ARBA00022723"/>
    </source>
</evidence>
<dbReference type="AlphaFoldDB" id="A0A2H0DZE3"/>
<evidence type="ECO:0000256" key="11">
    <source>
        <dbReference type="ARBA" id="ARBA00023000"/>
    </source>
</evidence>
<comment type="caution">
    <text evidence="18">The sequence shown here is derived from an EMBL/GenBank/DDBJ whole genome shotgun (WGS) entry which is preliminary data.</text>
</comment>
<evidence type="ECO:0000259" key="17">
    <source>
        <dbReference type="PROSITE" id="PS50880"/>
    </source>
</evidence>
<dbReference type="InterPro" id="IPR050219">
    <property type="entry name" value="DnaG_primase"/>
</dbReference>
<keyword evidence="5" id="KW-0235">DNA replication</keyword>
<dbReference type="InterPro" id="IPR013264">
    <property type="entry name" value="DNAG_N"/>
</dbReference>
<dbReference type="InterPro" id="IPR006171">
    <property type="entry name" value="TOPRIM_dom"/>
</dbReference>
<keyword evidence="7" id="KW-0863">Zinc-finger</keyword>
<evidence type="ECO:0000256" key="9">
    <source>
        <dbReference type="ARBA" id="ARBA00022833"/>
    </source>
</evidence>
<dbReference type="InterPro" id="IPR036977">
    <property type="entry name" value="DNA_primase_Znf_CHC2"/>
</dbReference>
<dbReference type="PANTHER" id="PTHR30313:SF2">
    <property type="entry name" value="DNA PRIMASE"/>
    <property type="match status" value="1"/>
</dbReference>
<dbReference type="NCBIfam" id="TIGR01391">
    <property type="entry name" value="dnaG"/>
    <property type="match status" value="1"/>
</dbReference>
<keyword evidence="9" id="KW-0862">Zinc</keyword>
<dbReference type="GO" id="GO:0016539">
    <property type="term" value="P:intein-mediated protein splicing"/>
    <property type="evidence" value="ECO:0007669"/>
    <property type="project" value="InterPro"/>
</dbReference>
<dbReference type="PRINTS" id="PR00379">
    <property type="entry name" value="INTEIN"/>
</dbReference>
<evidence type="ECO:0000256" key="10">
    <source>
        <dbReference type="ARBA" id="ARBA00022842"/>
    </source>
</evidence>
<dbReference type="GO" id="GO:0005737">
    <property type="term" value="C:cytoplasm"/>
    <property type="evidence" value="ECO:0007669"/>
    <property type="project" value="TreeGrafter"/>
</dbReference>
<dbReference type="InterPro" id="IPR019475">
    <property type="entry name" value="DNA_primase_DnaB-bd"/>
</dbReference>
<feature type="domain" description="DOD-type homing endonuclease" evidence="16">
    <location>
        <begin position="152"/>
        <end position="294"/>
    </location>
</feature>
<dbReference type="Pfam" id="PF08275">
    <property type="entry name" value="DNAG_N"/>
    <property type="match status" value="1"/>
</dbReference>
<dbReference type="GO" id="GO:0008270">
    <property type="term" value="F:zinc ion binding"/>
    <property type="evidence" value="ECO:0007669"/>
    <property type="project" value="UniProtKB-KW"/>
</dbReference>
<feature type="non-terminal residue" evidence="18">
    <location>
        <position position="1"/>
    </location>
</feature>
<proteinExistence type="inferred from homology"/>
<dbReference type="Pfam" id="PF13155">
    <property type="entry name" value="Toprim_2"/>
    <property type="match status" value="1"/>
</dbReference>
<dbReference type="GO" id="GO:0006269">
    <property type="term" value="P:DNA replication, synthesis of primer"/>
    <property type="evidence" value="ECO:0007669"/>
    <property type="project" value="UniProtKB-KW"/>
</dbReference>
<dbReference type="Gene3D" id="3.40.1360.10">
    <property type="match status" value="1"/>
</dbReference>
<dbReference type="Gene3D" id="3.10.28.10">
    <property type="entry name" value="Homing endonucleases"/>
    <property type="match status" value="1"/>
</dbReference>
<accession>A0A2H0DZE3</accession>
<keyword evidence="11" id="KW-0651">Protein splicing</keyword>
<keyword evidence="4" id="KW-0548">Nucleotidyltransferase</keyword>
<dbReference type="SMART" id="SM00493">
    <property type="entry name" value="TOPRIM"/>
    <property type="match status" value="1"/>
</dbReference>
<evidence type="ECO:0000256" key="12">
    <source>
        <dbReference type="ARBA" id="ARBA00023125"/>
    </source>
</evidence>
<feature type="domain" description="Toprim" evidence="17">
    <location>
        <begin position="571"/>
        <end position="652"/>
    </location>
</feature>
<dbReference type="GO" id="GO:0003899">
    <property type="term" value="F:DNA-directed RNA polymerase activity"/>
    <property type="evidence" value="ECO:0007669"/>
    <property type="project" value="InterPro"/>
</dbReference>
<organism evidence="18 19">
    <name type="scientific">Candidatus Beckwithbacteria bacterium CG22_combo_CG10-13_8_21_14_all_01_47_9</name>
    <dbReference type="NCBI Taxonomy" id="1974496"/>
    <lineage>
        <taxon>Bacteria</taxon>
        <taxon>Candidatus Beckwithiibacteriota</taxon>
    </lineage>
</organism>
<dbReference type="PROSITE" id="PS50818">
    <property type="entry name" value="INTEIN_C_TER"/>
    <property type="match status" value="1"/>
</dbReference>
<evidence type="ECO:0000256" key="4">
    <source>
        <dbReference type="ARBA" id="ARBA00022695"/>
    </source>
</evidence>
<keyword evidence="6" id="KW-0479">Metal-binding</keyword>
<dbReference type="Pfam" id="PF10410">
    <property type="entry name" value="DnaB_bind"/>
    <property type="match status" value="1"/>
</dbReference>
<keyword evidence="13" id="KW-0804">Transcription</keyword>
<dbReference type="CDD" id="cd00081">
    <property type="entry name" value="Hint"/>
    <property type="match status" value="1"/>
</dbReference>
<dbReference type="HAMAP" id="MF_00974">
    <property type="entry name" value="DNA_primase_DnaG"/>
    <property type="match status" value="1"/>
</dbReference>
<dbReference type="InterPro" id="IPR004042">
    <property type="entry name" value="Intein_endonuc_central"/>
</dbReference>
<reference evidence="18 19" key="1">
    <citation type="submission" date="2017-09" db="EMBL/GenBank/DDBJ databases">
        <title>Depth-based differentiation of microbial function through sediment-hosted aquifers and enrichment of novel symbionts in the deep terrestrial subsurface.</title>
        <authorList>
            <person name="Probst A.J."/>
            <person name="Ladd B."/>
            <person name="Jarett J.K."/>
            <person name="Geller-Mcgrath D.E."/>
            <person name="Sieber C.M."/>
            <person name="Emerson J.B."/>
            <person name="Anantharaman K."/>
            <person name="Thomas B.C."/>
            <person name="Malmstrom R."/>
            <person name="Stieglmeier M."/>
            <person name="Klingl A."/>
            <person name="Woyke T."/>
            <person name="Ryan C.M."/>
            <person name="Banfield J.F."/>
        </authorList>
    </citation>
    <scope>NUCLEOTIDE SEQUENCE [LARGE SCALE GENOMIC DNA]</scope>
    <source>
        <strain evidence="18">CG22_combo_CG10-13_8_21_14_all_01_47_9</strain>
    </source>
</reference>
<keyword evidence="2" id="KW-0639">Primosome</keyword>
<evidence type="ECO:0000256" key="15">
    <source>
        <dbReference type="SAM" id="MobiDB-lite"/>
    </source>
</evidence>
<keyword evidence="8" id="KW-0068">Autocatalytic cleavage</keyword>
<dbReference type="PANTHER" id="PTHR30313">
    <property type="entry name" value="DNA PRIMASE"/>
    <property type="match status" value="1"/>
</dbReference>
<dbReference type="PROSITE" id="PS50880">
    <property type="entry name" value="TOPRIM"/>
    <property type="match status" value="1"/>
</dbReference>
<dbReference type="InterPro" id="IPR006142">
    <property type="entry name" value="INTEIN"/>
</dbReference>
<dbReference type="GO" id="GO:1990077">
    <property type="term" value="C:primosome complex"/>
    <property type="evidence" value="ECO:0007669"/>
    <property type="project" value="UniProtKB-KW"/>
</dbReference>
<keyword evidence="10" id="KW-0460">Magnesium</keyword>
<dbReference type="SUPFAM" id="SSF55608">
    <property type="entry name" value="Homing endonucleases"/>
    <property type="match status" value="1"/>
</dbReference>
<evidence type="ECO:0000256" key="2">
    <source>
        <dbReference type="ARBA" id="ARBA00022515"/>
    </source>
</evidence>
<dbReference type="EMBL" id="PCTU01000136">
    <property type="protein sequence ID" value="PIP87547.1"/>
    <property type="molecule type" value="Genomic_DNA"/>
</dbReference>
<evidence type="ECO:0000256" key="5">
    <source>
        <dbReference type="ARBA" id="ARBA00022705"/>
    </source>
</evidence>
<evidence type="ECO:0000256" key="3">
    <source>
        <dbReference type="ARBA" id="ARBA00022679"/>
    </source>
</evidence>
<dbReference type="GO" id="GO:0004519">
    <property type="term" value="F:endonuclease activity"/>
    <property type="evidence" value="ECO:0007669"/>
    <property type="project" value="InterPro"/>
</dbReference>
<evidence type="ECO:0000256" key="13">
    <source>
        <dbReference type="ARBA" id="ARBA00023163"/>
    </source>
</evidence>
<dbReference type="CDD" id="cd03364">
    <property type="entry name" value="TOPRIM_DnaG_primases"/>
    <property type="match status" value="1"/>
</dbReference>
<feature type="region of interest" description="Disordered" evidence="15">
    <location>
        <begin position="741"/>
        <end position="760"/>
    </location>
</feature>
<evidence type="ECO:0000313" key="19">
    <source>
        <dbReference type="Proteomes" id="UP000229981"/>
    </source>
</evidence>
<dbReference type="FunFam" id="3.90.980.10:FF:000001">
    <property type="entry name" value="DNA primase"/>
    <property type="match status" value="1"/>
</dbReference>
<dbReference type="SUPFAM" id="SSF56731">
    <property type="entry name" value="DNA primase core"/>
    <property type="match status" value="1"/>
</dbReference>
<dbReference type="InterPro" id="IPR030934">
    <property type="entry name" value="Intein_C"/>
</dbReference>
<name>A0A2H0DZE3_9BACT</name>
<dbReference type="InterPro" id="IPR016136">
    <property type="entry name" value="DNA_helicase_N/primase_C"/>
</dbReference>
<dbReference type="InterPro" id="IPR006295">
    <property type="entry name" value="DNA_primase_DnaG"/>
</dbReference>
<dbReference type="GO" id="GO:0003677">
    <property type="term" value="F:DNA binding"/>
    <property type="evidence" value="ECO:0007669"/>
    <property type="project" value="UniProtKB-KW"/>
</dbReference>
<dbReference type="SUPFAM" id="SSF57783">
    <property type="entry name" value="Zinc beta-ribbon"/>
    <property type="match status" value="1"/>
</dbReference>
<evidence type="ECO:0000256" key="1">
    <source>
        <dbReference type="ARBA" id="ARBA00022478"/>
    </source>
</evidence>
<evidence type="ECO:0000313" key="18">
    <source>
        <dbReference type="EMBL" id="PIP87547.1"/>
    </source>
</evidence>
<dbReference type="GO" id="GO:0000428">
    <property type="term" value="C:DNA-directed RNA polymerase complex"/>
    <property type="evidence" value="ECO:0007669"/>
    <property type="project" value="UniProtKB-KW"/>
</dbReference>
<sequence>GLKPIELVEKNDEVFTHKGKWKPVIRLLERDYRGDLISVKTRKLGQIVNLTGDHQIYVIATKNCKYKGRKTRLCQSRCDRFCPDKFFQNYKIEKKSARQIKIGDYLLYPLNQDVKNVDKLNLEKYLDKFPKRGKKPRTINYRVEINEDFLRLIGYWIAEGSSHRAYLRFSLGNNEKEFAEEIRQIIKRIFNLETGIFIRKITGKSGIEVSCCHSLLGNIFANLCGHGADQKHIPFELENLPKAKLKVLLEAIFKGDGHLNLKRFKKNRPGGKNIVIVSSILGFQLRELLLKLGFEPSDSVRPKYKDKRGVNHKKSFHLNWREDLQASYTSFWQEGETKYWLLPVRQIEKKQFSGKVYNLTVDQDHSYVANNFVVANCGIGGDVFKFVMERERLDFGEALRLLADRAGIELKDYRPGPDQQIKEKLLEINHLAAEFYHYLLTRHPLGKPALDYLLKRGISQTSIKTFKLGFSANEWESLRRFLTKKKNYRDEDVERAGLVIKGQNNFYDRFRGRVMFPLFDHRNRVVGFSGRVLEPDTKEAKYVNSPETLLYHKSEILYGLETTKEAIKKANKAVVVEGEFDLISSYQSGAVNVVAIKGSALTLEQIELLKRFCDHLVLSLDMDKAGDAASHRGIELAETKGLNVRVIRLSFGKDPDECVRHSAKMWQESIKAAVPIYDFYIDSAKQRFGIETPEGKRQISDELAPLLARITNQVIKDHYVKKLAGVLGVSEEAVSAEMDKKIAPPRQDYGGKTQKQLAPQTRQERQETYLLALVLALGGKMAAVFKLINPADFSPGPIGQIFIKLKQWLAQPSEWEINRFVKTLPEELISAVDSAYLADLKQLGSDEEALKSEINKVITDLTKSAAKAKLTQLSEALKAAISQKDKAKQKTLENELVETSRLLGYNHD</sequence>
<evidence type="ECO:0000259" key="16">
    <source>
        <dbReference type="PROSITE" id="PS50819"/>
    </source>
</evidence>
<dbReference type="Proteomes" id="UP000229981">
    <property type="component" value="Unassembled WGS sequence"/>
</dbReference>
<dbReference type="Gene3D" id="3.90.980.10">
    <property type="entry name" value="DNA primase, catalytic core, N-terminal domain"/>
    <property type="match status" value="1"/>
</dbReference>
<dbReference type="InterPro" id="IPR030846">
    <property type="entry name" value="DnaG_bac"/>
</dbReference>
<dbReference type="InterPro" id="IPR027434">
    <property type="entry name" value="Homing_endonucl"/>
</dbReference>
<dbReference type="InterPro" id="IPR036844">
    <property type="entry name" value="Hint_dom_sf"/>
</dbReference>
<keyword evidence="12" id="KW-0238">DNA-binding</keyword>
<gene>
    <name evidence="18" type="ORF">COW80_05190</name>
</gene>
<evidence type="ECO:0000256" key="14">
    <source>
        <dbReference type="SAM" id="Coils"/>
    </source>
</evidence>
<dbReference type="Gene3D" id="1.10.860.10">
    <property type="entry name" value="DNAb Helicase, Chain A"/>
    <property type="match status" value="1"/>
</dbReference>
<evidence type="ECO:0000256" key="8">
    <source>
        <dbReference type="ARBA" id="ARBA00022813"/>
    </source>
</evidence>
<dbReference type="SUPFAM" id="SSF51294">
    <property type="entry name" value="Hedgehog/intein (Hint) domain"/>
    <property type="match status" value="1"/>
</dbReference>
<keyword evidence="3" id="KW-0808">Transferase</keyword>
<dbReference type="Gene3D" id="2.170.16.10">
    <property type="entry name" value="Hedgehog/Intein (Hint) domain"/>
    <property type="match status" value="1"/>
</dbReference>
<evidence type="ECO:0000256" key="7">
    <source>
        <dbReference type="ARBA" id="ARBA00022771"/>
    </source>
</evidence>
<dbReference type="Pfam" id="PF01807">
    <property type="entry name" value="Zn_ribbon_DnaG"/>
    <property type="match status" value="1"/>
</dbReference>
<protein>
    <submittedName>
        <fullName evidence="18">DNA primase</fullName>
    </submittedName>
</protein>
<keyword evidence="1" id="KW-0240">DNA-directed RNA polymerase</keyword>
<dbReference type="Gene3D" id="3.90.580.10">
    <property type="entry name" value="Zinc finger, CHC2-type domain"/>
    <property type="match status" value="1"/>
</dbReference>
<dbReference type="InterPro" id="IPR002694">
    <property type="entry name" value="Znf_CHC2"/>
</dbReference>
<feature type="coiled-coil region" evidence="14">
    <location>
        <begin position="863"/>
        <end position="890"/>
    </location>
</feature>
<dbReference type="PROSITE" id="PS50819">
    <property type="entry name" value="INTEIN_ENDONUCLEASE"/>
    <property type="match status" value="1"/>
</dbReference>
<dbReference type="InterPro" id="IPR037068">
    <property type="entry name" value="DNA_primase_core_N_sf"/>
</dbReference>
<dbReference type="InterPro" id="IPR034151">
    <property type="entry name" value="TOPRIM_DnaG_bac"/>
</dbReference>